<dbReference type="Proteomes" id="UP000265566">
    <property type="component" value="Chromosome 1"/>
</dbReference>
<proteinExistence type="predicted"/>
<dbReference type="PANTHER" id="PTHR33103:SF19">
    <property type="entry name" value="OS09G0544700 PROTEIN"/>
    <property type="match status" value="1"/>
</dbReference>
<dbReference type="Gramene" id="rna425">
    <property type="protein sequence ID" value="RHN77018.1"/>
    <property type="gene ID" value="gene425"/>
</dbReference>
<dbReference type="InterPro" id="IPR007750">
    <property type="entry name" value="DUF674"/>
</dbReference>
<name>A0A396JL24_MEDTR</name>
<reference evidence="1" key="1">
    <citation type="journal article" date="2018" name="Nat. Plants">
        <title>Whole-genome landscape of Medicago truncatula symbiotic genes.</title>
        <authorList>
            <person name="Pecrix Y."/>
            <person name="Gamas P."/>
            <person name="Carrere S."/>
        </authorList>
    </citation>
    <scope>NUCLEOTIDE SEQUENCE</scope>
    <source>
        <tissue evidence="1">Leaves</tissue>
    </source>
</reference>
<comment type="caution">
    <text evidence="1">The sequence shown here is derived from an EMBL/GenBank/DDBJ whole genome shotgun (WGS) entry which is preliminary data.</text>
</comment>
<dbReference type="PANTHER" id="PTHR33103">
    <property type="entry name" value="OS01G0153900 PROTEIN"/>
    <property type="match status" value="1"/>
</dbReference>
<evidence type="ECO:0000313" key="1">
    <source>
        <dbReference type="EMBL" id="RHN77018.1"/>
    </source>
</evidence>
<sequence>MVVKLMVRKSTREFLFTEAQEDFIDFVFSFLTLPLGAVVHMLQGISSLNCTDNLYKSMTELCPRRYLISQELKDKLTKPQCAPHFRDRSQMLPIDTASLPVYYCHTYYNSYNEVYCADLTKEKARSKNNNGVPDKFVPYKLKSVGLKYSH</sequence>
<evidence type="ECO:0008006" key="2">
    <source>
        <dbReference type="Google" id="ProtNLM"/>
    </source>
</evidence>
<gene>
    <name evidence="1" type="ORF">MtrunA17_Chr1g0150211</name>
</gene>
<dbReference type="EMBL" id="PSQE01000001">
    <property type="protein sequence ID" value="RHN77018.1"/>
    <property type="molecule type" value="Genomic_DNA"/>
</dbReference>
<dbReference type="Pfam" id="PF05056">
    <property type="entry name" value="DUF674"/>
    <property type="match status" value="1"/>
</dbReference>
<accession>A0A396JL24</accession>
<organism evidence="1">
    <name type="scientific">Medicago truncatula</name>
    <name type="common">Barrel medic</name>
    <name type="synonym">Medicago tribuloides</name>
    <dbReference type="NCBI Taxonomy" id="3880"/>
    <lineage>
        <taxon>Eukaryota</taxon>
        <taxon>Viridiplantae</taxon>
        <taxon>Streptophyta</taxon>
        <taxon>Embryophyta</taxon>
        <taxon>Tracheophyta</taxon>
        <taxon>Spermatophyta</taxon>
        <taxon>Magnoliopsida</taxon>
        <taxon>eudicotyledons</taxon>
        <taxon>Gunneridae</taxon>
        <taxon>Pentapetalae</taxon>
        <taxon>rosids</taxon>
        <taxon>fabids</taxon>
        <taxon>Fabales</taxon>
        <taxon>Fabaceae</taxon>
        <taxon>Papilionoideae</taxon>
        <taxon>50 kb inversion clade</taxon>
        <taxon>NPAAA clade</taxon>
        <taxon>Hologalegina</taxon>
        <taxon>IRL clade</taxon>
        <taxon>Trifolieae</taxon>
        <taxon>Medicago</taxon>
    </lineage>
</organism>
<dbReference type="AlphaFoldDB" id="A0A396JL24"/>
<protein>
    <recommendedName>
        <fullName evidence="2">DUF674 family protein</fullName>
    </recommendedName>
</protein>